<dbReference type="InterPro" id="IPR002509">
    <property type="entry name" value="NODB_dom"/>
</dbReference>
<dbReference type="Pfam" id="PF01522">
    <property type="entry name" value="Polysacc_deac_1"/>
    <property type="match status" value="1"/>
</dbReference>
<accession>A0A382TZA1</accession>
<evidence type="ECO:0000259" key="1">
    <source>
        <dbReference type="PROSITE" id="PS51677"/>
    </source>
</evidence>
<gene>
    <name evidence="2" type="ORF">METZ01_LOCUS379622</name>
</gene>
<feature type="domain" description="NodB homology" evidence="1">
    <location>
        <begin position="30"/>
        <end position="86"/>
    </location>
</feature>
<dbReference type="EMBL" id="UINC01139926">
    <property type="protein sequence ID" value="SVD26768.1"/>
    <property type="molecule type" value="Genomic_DNA"/>
</dbReference>
<proteinExistence type="predicted"/>
<feature type="non-terminal residue" evidence="2">
    <location>
        <position position="86"/>
    </location>
</feature>
<sequence>MTFIGLFVSLFTNSFAFNDPTKELKPIPKKLVVLTFDDCNKSDRTFVADIIKQHGFGATFYVTEGLGFLNNKAYYTTWEEIRELHD</sequence>
<protein>
    <recommendedName>
        <fullName evidence="1">NodB homology domain-containing protein</fullName>
    </recommendedName>
</protein>
<reference evidence="2" key="1">
    <citation type="submission" date="2018-05" db="EMBL/GenBank/DDBJ databases">
        <authorList>
            <person name="Lanie J.A."/>
            <person name="Ng W.-L."/>
            <person name="Kazmierczak K.M."/>
            <person name="Andrzejewski T.M."/>
            <person name="Davidsen T.M."/>
            <person name="Wayne K.J."/>
            <person name="Tettelin H."/>
            <person name="Glass J.I."/>
            <person name="Rusch D."/>
            <person name="Podicherti R."/>
            <person name="Tsui H.-C.T."/>
            <person name="Winkler M.E."/>
        </authorList>
    </citation>
    <scope>NUCLEOTIDE SEQUENCE</scope>
</reference>
<dbReference type="GO" id="GO:0016810">
    <property type="term" value="F:hydrolase activity, acting on carbon-nitrogen (but not peptide) bonds"/>
    <property type="evidence" value="ECO:0007669"/>
    <property type="project" value="InterPro"/>
</dbReference>
<dbReference type="AlphaFoldDB" id="A0A382TZA1"/>
<dbReference type="GO" id="GO:0005975">
    <property type="term" value="P:carbohydrate metabolic process"/>
    <property type="evidence" value="ECO:0007669"/>
    <property type="project" value="InterPro"/>
</dbReference>
<organism evidence="2">
    <name type="scientific">marine metagenome</name>
    <dbReference type="NCBI Taxonomy" id="408172"/>
    <lineage>
        <taxon>unclassified sequences</taxon>
        <taxon>metagenomes</taxon>
        <taxon>ecological metagenomes</taxon>
    </lineage>
</organism>
<dbReference type="PROSITE" id="PS51677">
    <property type="entry name" value="NODB"/>
    <property type="match status" value="1"/>
</dbReference>
<dbReference type="Gene3D" id="3.20.20.370">
    <property type="entry name" value="Glycoside hydrolase/deacetylase"/>
    <property type="match status" value="1"/>
</dbReference>
<dbReference type="InterPro" id="IPR011330">
    <property type="entry name" value="Glyco_hydro/deAcase_b/a-brl"/>
</dbReference>
<evidence type="ECO:0000313" key="2">
    <source>
        <dbReference type="EMBL" id="SVD26768.1"/>
    </source>
</evidence>
<dbReference type="SUPFAM" id="SSF88713">
    <property type="entry name" value="Glycoside hydrolase/deacetylase"/>
    <property type="match status" value="1"/>
</dbReference>
<name>A0A382TZA1_9ZZZZ</name>